<evidence type="ECO:0000313" key="3">
    <source>
        <dbReference type="Proteomes" id="UP000434223"/>
    </source>
</evidence>
<dbReference type="Proteomes" id="UP000434223">
    <property type="component" value="Unassembled WGS sequence"/>
</dbReference>
<comment type="caution">
    <text evidence="2">The sequence shown here is derived from an EMBL/GenBank/DDBJ whole genome shotgun (WGS) entry which is preliminary data.</text>
</comment>
<name>A0AAW9WA22_9FIRM</name>
<dbReference type="Pfam" id="PF10543">
    <property type="entry name" value="ORF6N"/>
    <property type="match status" value="1"/>
</dbReference>
<accession>A0AAW9WA22</accession>
<gene>
    <name evidence="2" type="ORF">GNE07_02725</name>
</gene>
<dbReference type="RefSeq" id="WP_006775691.1">
    <property type="nucleotide sequence ID" value="NZ_CAJKZF010000049.1"/>
</dbReference>
<evidence type="ECO:0000259" key="1">
    <source>
        <dbReference type="Pfam" id="PF10543"/>
    </source>
</evidence>
<dbReference type="EMBL" id="WNME01000002">
    <property type="protein sequence ID" value="MUB61990.1"/>
    <property type="molecule type" value="Genomic_DNA"/>
</dbReference>
<feature type="domain" description="KilA-N DNA-binding" evidence="1">
    <location>
        <begin position="15"/>
        <end position="94"/>
    </location>
</feature>
<evidence type="ECO:0000313" key="2">
    <source>
        <dbReference type="EMBL" id="MUB61990.1"/>
    </source>
</evidence>
<dbReference type="AlphaFoldDB" id="A0AAW9WA22"/>
<protein>
    <submittedName>
        <fullName evidence="2">ORF6N domain-containing protein</fullName>
    </submittedName>
</protein>
<organism evidence="2 3">
    <name type="scientific">Hungatella hathewayi</name>
    <dbReference type="NCBI Taxonomy" id="154046"/>
    <lineage>
        <taxon>Bacteria</taxon>
        <taxon>Bacillati</taxon>
        <taxon>Bacillota</taxon>
        <taxon>Clostridia</taxon>
        <taxon>Lachnospirales</taxon>
        <taxon>Lachnospiraceae</taxon>
        <taxon>Hungatella</taxon>
    </lineage>
</organism>
<proteinExistence type="predicted"/>
<sequence>MQKQIVAVGNSEVAVKEFRGQRVVTFKDIDTVHERPEGTARKRFNDNKKRFIDGEDYFKISASEFRTHFNPAYSKQATEDITLITEQGYLMVTKSLTDDLSWKVQRQLVTSYFKKEAAPQKQKDTKRPPLSSVNMMVKNIREAYKDAKIEPIYIAAEMQHIYKDSGYSLTAPLLTDKETMPKLYDCTEMAKELGIYSSKDKPHNQAVSVIIKKLHISDSEIVTTAFSRNGHEDVTVQYKPSVMEDARLWLAENNYPNKIPYTDSKGNPKTCTVVYKEVP</sequence>
<dbReference type="InterPro" id="IPR018873">
    <property type="entry name" value="KilA-N_DNA-bd_domain"/>
</dbReference>
<reference evidence="2 3" key="1">
    <citation type="submission" date="2019-09" db="EMBL/GenBank/DDBJ databases">
        <title>Draft genome sequencing of Hungatella hathewayi 123Y-2.</title>
        <authorList>
            <person name="Lv Q."/>
            <person name="Li S."/>
        </authorList>
    </citation>
    <scope>NUCLEOTIDE SEQUENCE [LARGE SCALE GENOMIC DNA]</scope>
    <source>
        <strain evidence="2 3">123Y-2</strain>
    </source>
</reference>
<dbReference type="GeneID" id="93149012"/>